<reference evidence="2" key="1">
    <citation type="submission" date="2005-09" db="EMBL/GenBank/DDBJ databases">
        <authorList>
            <person name="Mural R.J."/>
            <person name="Li P.W."/>
            <person name="Adams M.D."/>
            <person name="Amanatides P.G."/>
            <person name="Baden-Tillson H."/>
            <person name="Barnstead M."/>
            <person name="Chin S.H."/>
            <person name="Dew I."/>
            <person name="Evans C.A."/>
            <person name="Ferriera S."/>
            <person name="Flanigan M."/>
            <person name="Fosler C."/>
            <person name="Glodek A."/>
            <person name="Gu Z."/>
            <person name="Holt R.A."/>
            <person name="Jennings D."/>
            <person name="Kraft C.L."/>
            <person name="Lu F."/>
            <person name="Nguyen T."/>
            <person name="Nusskern D.R."/>
            <person name="Pfannkoch C.M."/>
            <person name="Sitter C."/>
            <person name="Sutton G.G."/>
            <person name="Venter J.C."/>
            <person name="Wang Z."/>
            <person name="Woodage T."/>
            <person name="Zheng X.H."/>
            <person name="Zhong F."/>
        </authorList>
    </citation>
    <scope>NUCLEOTIDE SEQUENCE [LARGE SCALE GENOMIC DNA]</scope>
    <source>
        <strain>BN</strain>
        <strain evidence="2">Sprague-Dawley</strain>
    </source>
</reference>
<dbReference type="AlphaFoldDB" id="A6IHA3"/>
<dbReference type="EMBL" id="CH473961">
    <property type="protein sequence ID" value="EDM01051.1"/>
    <property type="molecule type" value="Genomic_DNA"/>
</dbReference>
<evidence type="ECO:0000313" key="1">
    <source>
        <dbReference type="EMBL" id="EDM01051.1"/>
    </source>
</evidence>
<organism evidence="1 2">
    <name type="scientific">Rattus norvegicus</name>
    <name type="common">Rat</name>
    <dbReference type="NCBI Taxonomy" id="10116"/>
    <lineage>
        <taxon>Eukaryota</taxon>
        <taxon>Metazoa</taxon>
        <taxon>Chordata</taxon>
        <taxon>Craniata</taxon>
        <taxon>Vertebrata</taxon>
        <taxon>Euteleostomi</taxon>
        <taxon>Mammalia</taxon>
        <taxon>Eutheria</taxon>
        <taxon>Euarchontoglires</taxon>
        <taxon>Glires</taxon>
        <taxon>Rodentia</taxon>
        <taxon>Myomorpha</taxon>
        <taxon>Muroidea</taxon>
        <taxon>Muridae</taxon>
        <taxon>Murinae</taxon>
        <taxon>Rattus</taxon>
    </lineage>
</organism>
<sequence>MYTRFFKPQTNKPKDLTADYPSAHLLESALGVSAQNQLLSPLASFKRAQSVHPSWPTQPQGML</sequence>
<name>A6IHA3_RAT</name>
<gene>
    <name evidence="1" type="ORF">rCG_41559</name>
</gene>
<evidence type="ECO:0000313" key="2">
    <source>
        <dbReference type="Proteomes" id="UP000234681"/>
    </source>
</evidence>
<accession>A6IHA3</accession>
<protein>
    <submittedName>
        <fullName evidence="1">RCG41559</fullName>
    </submittedName>
</protein>
<dbReference type="Proteomes" id="UP000234681">
    <property type="component" value="Chromosome 2"/>
</dbReference>
<proteinExistence type="predicted"/>